<sequence>MTAPASPGSDRATQLYTAAVDLFMANGYRDVDVAEIAAAAGASHGTFYNYFRNKRDVLTAIQATTEAQIIAAVSAPDGVPPPSTRDEFVDQVRDRIACAIAYFVENAEFMAFVTLTAAGVDDDALAATLTTHQRAAERFTRLFEHGREHGWVHPDLDLDVAGQATVSAIITSVLPALVDGADNVDVEEATALCAKYLLNGMRGLADPR</sequence>
<dbReference type="InterPro" id="IPR009057">
    <property type="entry name" value="Homeodomain-like_sf"/>
</dbReference>
<reference evidence="6" key="2">
    <citation type="submission" date="2014-03" db="EMBL/GenBank/DDBJ databases">
        <authorList>
            <person name="Urmite Genomes"/>
        </authorList>
    </citation>
    <scope>NUCLEOTIDE SEQUENCE</scope>
    <source>
        <strain evidence="6">DSM 44829</strain>
    </source>
</reference>
<dbReference type="SUPFAM" id="SSF46689">
    <property type="entry name" value="Homeodomain-like"/>
    <property type="match status" value="1"/>
</dbReference>
<keyword evidence="2 4" id="KW-0238">DNA-binding</keyword>
<dbReference type="InterPro" id="IPR036271">
    <property type="entry name" value="Tet_transcr_reg_TetR-rel_C_sf"/>
</dbReference>
<keyword evidence="7" id="KW-1185">Reference proteome</keyword>
<dbReference type="PANTHER" id="PTHR30055:SF234">
    <property type="entry name" value="HTH-TYPE TRANSCRIPTIONAL REGULATOR BETI"/>
    <property type="match status" value="1"/>
</dbReference>
<organism evidence="6 7">
    <name type="scientific">Mycolicibacterium cosmeticum</name>
    <dbReference type="NCBI Taxonomy" id="258533"/>
    <lineage>
        <taxon>Bacteria</taxon>
        <taxon>Bacillati</taxon>
        <taxon>Actinomycetota</taxon>
        <taxon>Actinomycetes</taxon>
        <taxon>Mycobacteriales</taxon>
        <taxon>Mycobacteriaceae</taxon>
        <taxon>Mycolicibacterium</taxon>
    </lineage>
</organism>
<dbReference type="GO" id="GO:0003700">
    <property type="term" value="F:DNA-binding transcription factor activity"/>
    <property type="evidence" value="ECO:0007669"/>
    <property type="project" value="TreeGrafter"/>
</dbReference>
<dbReference type="Pfam" id="PF00440">
    <property type="entry name" value="TetR_N"/>
    <property type="match status" value="1"/>
</dbReference>
<dbReference type="EMBL" id="CCBB010000001">
    <property type="protein sequence ID" value="CDO06286.1"/>
    <property type="molecule type" value="Genomic_DNA"/>
</dbReference>
<evidence type="ECO:0000313" key="6">
    <source>
        <dbReference type="EMBL" id="CDO06286.1"/>
    </source>
</evidence>
<dbReference type="Proteomes" id="UP000028870">
    <property type="component" value="Unassembled WGS sequence"/>
</dbReference>
<dbReference type="GO" id="GO:0000976">
    <property type="term" value="F:transcription cis-regulatory region binding"/>
    <property type="evidence" value="ECO:0007669"/>
    <property type="project" value="TreeGrafter"/>
</dbReference>
<protein>
    <submittedName>
        <fullName evidence="6">TetR family transcriptional regulator</fullName>
    </submittedName>
</protein>
<comment type="caution">
    <text evidence="6">The sequence shown here is derived from an EMBL/GenBank/DDBJ whole genome shotgun (WGS) entry which is preliminary data.</text>
</comment>
<evidence type="ECO:0000256" key="4">
    <source>
        <dbReference type="PROSITE-ProRule" id="PRU00335"/>
    </source>
</evidence>
<evidence type="ECO:0000313" key="7">
    <source>
        <dbReference type="Proteomes" id="UP000028870"/>
    </source>
</evidence>
<dbReference type="RefSeq" id="WP_024452068.1">
    <property type="nucleotide sequence ID" value="NZ_CCBB010000001.1"/>
</dbReference>
<dbReference type="SUPFAM" id="SSF48498">
    <property type="entry name" value="Tetracyclin repressor-like, C-terminal domain"/>
    <property type="match status" value="1"/>
</dbReference>
<dbReference type="InterPro" id="IPR050109">
    <property type="entry name" value="HTH-type_TetR-like_transc_reg"/>
</dbReference>
<name>W9AUL0_MYCCO</name>
<evidence type="ECO:0000256" key="1">
    <source>
        <dbReference type="ARBA" id="ARBA00023015"/>
    </source>
</evidence>
<evidence type="ECO:0000256" key="2">
    <source>
        <dbReference type="ARBA" id="ARBA00023125"/>
    </source>
</evidence>
<keyword evidence="1" id="KW-0805">Transcription regulation</keyword>
<gene>
    <name evidence="6" type="ORF">BN977_01069</name>
</gene>
<proteinExistence type="predicted"/>
<feature type="DNA-binding region" description="H-T-H motif" evidence="4">
    <location>
        <begin position="32"/>
        <end position="51"/>
    </location>
</feature>
<dbReference type="InterPro" id="IPR001647">
    <property type="entry name" value="HTH_TetR"/>
</dbReference>
<evidence type="ECO:0000259" key="5">
    <source>
        <dbReference type="PROSITE" id="PS50977"/>
    </source>
</evidence>
<dbReference type="PROSITE" id="PS50977">
    <property type="entry name" value="HTH_TETR_2"/>
    <property type="match status" value="1"/>
</dbReference>
<keyword evidence="3" id="KW-0804">Transcription</keyword>
<evidence type="ECO:0000256" key="3">
    <source>
        <dbReference type="ARBA" id="ARBA00023163"/>
    </source>
</evidence>
<dbReference type="PRINTS" id="PR00455">
    <property type="entry name" value="HTHTETR"/>
</dbReference>
<dbReference type="eggNOG" id="COG1309">
    <property type="taxonomic scope" value="Bacteria"/>
</dbReference>
<dbReference type="Gene3D" id="1.10.357.10">
    <property type="entry name" value="Tetracycline Repressor, domain 2"/>
    <property type="match status" value="1"/>
</dbReference>
<dbReference type="AlphaFoldDB" id="W9AUL0"/>
<accession>W9AUL0</accession>
<dbReference type="PANTHER" id="PTHR30055">
    <property type="entry name" value="HTH-TYPE TRANSCRIPTIONAL REGULATOR RUTR"/>
    <property type="match status" value="1"/>
</dbReference>
<dbReference type="STRING" id="258533.BN977_01069"/>
<feature type="domain" description="HTH tetR-type" evidence="5">
    <location>
        <begin position="9"/>
        <end position="69"/>
    </location>
</feature>
<reference evidence="6" key="1">
    <citation type="submission" date="2014-03" db="EMBL/GenBank/DDBJ databases">
        <title>Draft Genome Sequence of Mycobacterium cosmeticum DSM 44829.</title>
        <authorList>
            <person name="Croce O."/>
            <person name="Robert C."/>
            <person name="Raoult D."/>
            <person name="Drancourt M."/>
        </authorList>
    </citation>
    <scope>NUCLEOTIDE SEQUENCE [LARGE SCALE GENOMIC DNA]</scope>
    <source>
        <strain evidence="6">DSM 44829</strain>
    </source>
</reference>